<dbReference type="PROSITE" id="PS50262">
    <property type="entry name" value="G_PROTEIN_RECEP_F1_2"/>
    <property type="match status" value="1"/>
</dbReference>
<evidence type="ECO:0000313" key="14">
    <source>
        <dbReference type="EMBL" id="KAK6633836.1"/>
    </source>
</evidence>
<accession>A0ABR1B2V3</accession>
<keyword evidence="7" id="KW-0297">G-protein coupled receptor</keyword>
<evidence type="ECO:0000256" key="7">
    <source>
        <dbReference type="ARBA" id="ARBA00023040"/>
    </source>
</evidence>
<organism evidence="14 15">
    <name type="scientific">Polyplax serrata</name>
    <name type="common">Common mouse louse</name>
    <dbReference type="NCBI Taxonomy" id="468196"/>
    <lineage>
        <taxon>Eukaryota</taxon>
        <taxon>Metazoa</taxon>
        <taxon>Ecdysozoa</taxon>
        <taxon>Arthropoda</taxon>
        <taxon>Hexapoda</taxon>
        <taxon>Insecta</taxon>
        <taxon>Pterygota</taxon>
        <taxon>Neoptera</taxon>
        <taxon>Paraneoptera</taxon>
        <taxon>Psocodea</taxon>
        <taxon>Troctomorpha</taxon>
        <taxon>Phthiraptera</taxon>
        <taxon>Anoplura</taxon>
        <taxon>Polyplacidae</taxon>
        <taxon>Polyplax</taxon>
    </lineage>
</organism>
<evidence type="ECO:0000256" key="2">
    <source>
        <dbReference type="ARBA" id="ARBA00004651"/>
    </source>
</evidence>
<dbReference type="InterPro" id="IPR000276">
    <property type="entry name" value="GPCR_Rhodpsn"/>
</dbReference>
<dbReference type="Proteomes" id="UP001359485">
    <property type="component" value="Unassembled WGS sequence"/>
</dbReference>
<dbReference type="EMBL" id="JAWJWF010000004">
    <property type="protein sequence ID" value="KAK6633836.1"/>
    <property type="molecule type" value="Genomic_DNA"/>
</dbReference>
<dbReference type="PANTHER" id="PTHR46925">
    <property type="entry name" value="G-PROTEIN COUPLED RECEPTOR TKR-1-RELATED"/>
    <property type="match status" value="1"/>
</dbReference>
<comment type="subcellular location">
    <subcellularLocation>
        <location evidence="2">Cell membrane</location>
        <topology evidence="2">Multi-pass membrane protein</topology>
    </subcellularLocation>
    <subcellularLocation>
        <location evidence="1">Mitochondrion</location>
    </subcellularLocation>
</comment>
<evidence type="ECO:0000259" key="13">
    <source>
        <dbReference type="PROSITE" id="PS50262"/>
    </source>
</evidence>
<evidence type="ECO:0000256" key="11">
    <source>
        <dbReference type="ARBA" id="ARBA00023224"/>
    </source>
</evidence>
<evidence type="ECO:0000256" key="1">
    <source>
        <dbReference type="ARBA" id="ARBA00004173"/>
    </source>
</evidence>
<evidence type="ECO:0000256" key="5">
    <source>
        <dbReference type="ARBA" id="ARBA00022692"/>
    </source>
</evidence>
<keyword evidence="4" id="KW-1003">Cell membrane</keyword>
<gene>
    <name evidence="14" type="ORF">RUM44_004443</name>
</gene>
<dbReference type="SUPFAM" id="SSF52833">
    <property type="entry name" value="Thioredoxin-like"/>
    <property type="match status" value="1"/>
</dbReference>
<dbReference type="InterPro" id="IPR036249">
    <property type="entry name" value="Thioredoxin-like_sf"/>
</dbReference>
<evidence type="ECO:0000256" key="3">
    <source>
        <dbReference type="ARBA" id="ARBA00010663"/>
    </source>
</evidence>
<keyword evidence="11" id="KW-0807">Transducer</keyword>
<dbReference type="PRINTS" id="PR00237">
    <property type="entry name" value="GPCRRHODOPSN"/>
</dbReference>
<protein>
    <recommendedName>
        <fullName evidence="13">G-protein coupled receptors family 1 profile domain-containing protein</fullName>
    </recommendedName>
</protein>
<dbReference type="SMART" id="SM00916">
    <property type="entry name" value="L51_S25_CI-B8"/>
    <property type="match status" value="1"/>
</dbReference>
<dbReference type="InterPro" id="IPR001681">
    <property type="entry name" value="Neurokn_rcpt"/>
</dbReference>
<dbReference type="InterPro" id="IPR007741">
    <property type="entry name" value="Ribosomal_mL43/mS25/NADH_DH"/>
</dbReference>
<reference evidence="14 15" key="1">
    <citation type="submission" date="2023-09" db="EMBL/GenBank/DDBJ databases">
        <title>Genomes of two closely related lineages of the louse Polyplax serrata with different host specificities.</title>
        <authorList>
            <person name="Martinu J."/>
            <person name="Tarabai H."/>
            <person name="Stefka J."/>
            <person name="Hypsa V."/>
        </authorList>
    </citation>
    <scope>NUCLEOTIDE SEQUENCE [LARGE SCALE GENOMIC DNA]</scope>
    <source>
        <strain evidence="14">98ZLc_SE</strain>
    </source>
</reference>
<proteinExistence type="inferred from homology"/>
<sequence length="437" mass="50796">MLGRLRADRYMAIMNPLRPRMGRKMTLAIAAGIWIVGTALSIPNLIFYTLEVVKFENGHERRVCYMIWPDGPTNESIQEYWYNVIFMLLTYVLPIGSMTYTYTKIGMELWGSQSIGECTQRQLENIKSKRRVVKMMIVVVVIFMLCWLPFHIYFILTSHFPEVTQTSYIKEVFLAIYWLAMSNAMYNPIIYCWMNSRFRRGFKEIFRWCPGVEVGPGLLSRRDPVTAKFSVSGSPEAACRILRNGTRKMSNAHLYLTPIIPKAILGNGLGRYVCQLQRVTIKFCKSYGGSRGVREFIENGLVDFAKENPNVVIYMKPRRHRTPVFVAEYLNGRRKWMSVNNFTREEVIRWLNLLKTQSGQIQGRLSQQQNTQNPSIQGPWTPFMYRNPEFNVSTFPQEKYSLPKNLAPSATEILIEMFKNQKLEGENDELKKGEINM</sequence>
<feature type="transmembrane region" description="Helical" evidence="12">
    <location>
        <begin position="80"/>
        <end position="102"/>
    </location>
</feature>
<keyword evidence="9 12" id="KW-0472">Membrane</keyword>
<evidence type="ECO:0000256" key="10">
    <source>
        <dbReference type="ARBA" id="ARBA00023170"/>
    </source>
</evidence>
<evidence type="ECO:0000256" key="8">
    <source>
        <dbReference type="ARBA" id="ARBA00023128"/>
    </source>
</evidence>
<evidence type="ECO:0000256" key="6">
    <source>
        <dbReference type="ARBA" id="ARBA00022989"/>
    </source>
</evidence>
<feature type="transmembrane region" description="Helical" evidence="12">
    <location>
        <begin position="176"/>
        <end position="194"/>
    </location>
</feature>
<keyword evidence="5 12" id="KW-0812">Transmembrane</keyword>
<dbReference type="Gene3D" id="1.20.1070.10">
    <property type="entry name" value="Rhodopsin 7-helix transmembrane proteins"/>
    <property type="match status" value="1"/>
</dbReference>
<dbReference type="SUPFAM" id="SSF81321">
    <property type="entry name" value="Family A G protein-coupled receptor-like"/>
    <property type="match status" value="1"/>
</dbReference>
<evidence type="ECO:0000313" key="15">
    <source>
        <dbReference type="Proteomes" id="UP001359485"/>
    </source>
</evidence>
<evidence type="ECO:0000256" key="9">
    <source>
        <dbReference type="ARBA" id="ARBA00023136"/>
    </source>
</evidence>
<keyword evidence="10" id="KW-0675">Receptor</keyword>
<dbReference type="Gene3D" id="3.40.30.10">
    <property type="entry name" value="Glutaredoxin"/>
    <property type="match status" value="1"/>
</dbReference>
<name>A0ABR1B2V3_POLSC</name>
<evidence type="ECO:0000256" key="12">
    <source>
        <dbReference type="SAM" id="Phobius"/>
    </source>
</evidence>
<keyword evidence="6 12" id="KW-1133">Transmembrane helix</keyword>
<feature type="domain" description="G-protein coupled receptors family 1 profile" evidence="13">
    <location>
        <begin position="1"/>
        <end position="191"/>
    </location>
</feature>
<dbReference type="PRINTS" id="PR00244">
    <property type="entry name" value="NEUROKININR"/>
</dbReference>
<evidence type="ECO:0000256" key="4">
    <source>
        <dbReference type="ARBA" id="ARBA00022475"/>
    </source>
</evidence>
<dbReference type="Pfam" id="PF00001">
    <property type="entry name" value="7tm_1"/>
    <property type="match status" value="1"/>
</dbReference>
<comment type="similarity">
    <text evidence="3">Belongs to the G-protein coupled receptor 1 family.</text>
</comment>
<dbReference type="PANTHER" id="PTHR46925:SF2">
    <property type="entry name" value="G-PROTEIN COUPLED RECEPTOR TKR-1-RELATED"/>
    <property type="match status" value="1"/>
</dbReference>
<dbReference type="InterPro" id="IPR017452">
    <property type="entry name" value="GPCR_Rhodpsn_7TM"/>
</dbReference>
<keyword evidence="8" id="KW-0496">Mitochondrion</keyword>
<feature type="transmembrane region" description="Helical" evidence="12">
    <location>
        <begin position="135"/>
        <end position="156"/>
    </location>
</feature>
<keyword evidence="15" id="KW-1185">Reference proteome</keyword>
<dbReference type="Pfam" id="PF05047">
    <property type="entry name" value="L51_S25_CI-B8"/>
    <property type="match status" value="1"/>
</dbReference>
<comment type="caution">
    <text evidence="14">The sequence shown here is derived from an EMBL/GenBank/DDBJ whole genome shotgun (WGS) entry which is preliminary data.</text>
</comment>